<keyword evidence="1" id="KW-0413">Isomerase</keyword>
<gene>
    <name evidence="1" type="primary">PUS4</name>
    <name evidence="1" type="ORF">H4R21_000665</name>
</gene>
<reference evidence="1" key="1">
    <citation type="submission" date="2022-07" db="EMBL/GenBank/DDBJ databases">
        <title>Phylogenomic reconstructions and comparative analyses of Kickxellomycotina fungi.</title>
        <authorList>
            <person name="Reynolds N.K."/>
            <person name="Stajich J.E."/>
            <person name="Barry K."/>
            <person name="Grigoriev I.V."/>
            <person name="Crous P."/>
            <person name="Smith M.E."/>
        </authorList>
    </citation>
    <scope>NUCLEOTIDE SEQUENCE</scope>
    <source>
        <strain evidence="1">BCRC 34780</strain>
    </source>
</reference>
<proteinExistence type="predicted"/>
<comment type="caution">
    <text evidence="1">The sequence shown here is derived from an EMBL/GenBank/DDBJ whole genome shotgun (WGS) entry which is preliminary data.</text>
</comment>
<dbReference type="Proteomes" id="UP001140087">
    <property type="component" value="Unassembled WGS sequence"/>
</dbReference>
<keyword evidence="2" id="KW-1185">Reference proteome</keyword>
<protein>
    <submittedName>
        <fullName evidence="1">Pseudouridine synthase pus4</fullName>
        <ecNumber evidence="1">5.4.99.25</ecNumber>
    </submittedName>
</protein>
<name>A0ACC1LEP3_9FUNG</name>
<dbReference type="EMBL" id="JANBUN010000097">
    <property type="protein sequence ID" value="KAJ2806961.1"/>
    <property type="molecule type" value="Genomic_DNA"/>
</dbReference>
<organism evidence="1 2">
    <name type="scientific">Coemansia helicoidea</name>
    <dbReference type="NCBI Taxonomy" id="1286919"/>
    <lineage>
        <taxon>Eukaryota</taxon>
        <taxon>Fungi</taxon>
        <taxon>Fungi incertae sedis</taxon>
        <taxon>Zoopagomycota</taxon>
        <taxon>Kickxellomycotina</taxon>
        <taxon>Kickxellomycetes</taxon>
        <taxon>Kickxellales</taxon>
        <taxon>Kickxellaceae</taxon>
        <taxon>Coemansia</taxon>
    </lineage>
</organism>
<evidence type="ECO:0000313" key="2">
    <source>
        <dbReference type="Proteomes" id="UP001140087"/>
    </source>
</evidence>
<evidence type="ECO:0000313" key="1">
    <source>
        <dbReference type="EMBL" id="KAJ2806961.1"/>
    </source>
</evidence>
<dbReference type="EC" id="5.4.99.25" evidence="1"/>
<accession>A0ACC1LEP3</accession>
<sequence>MLRAAAAEVTAEQAAARLSSAAASLSGVFAVDKPPGISCTGLLDYFKRNAGHGRGSVPFAEHFARERHLRQTGKKIRRRKCALPLRVGHGGTLDVEAAGVLVVGVGSGCKLLGGYLAGEKSYLATARLGAATDSYDAEGTITAVGGAADVTGGALQAAIPRFVGQVMQSPPVYSALRVNGKRLYEYARSGEPIPSDIKQRLVSIGAIALLHFEHPATGERLGTRVALPPQYSDYYTSGRYAWADGAGEPQVGAAMPPFANCPALPRFQILIQSGGGVYVRSLVHDLGAAVGSHAAMTSLVRMAQGPMRLGRDTVAVDDLPYIDRLVEAMRHTNAIVKRSELAAAEQEKGCTPATPAE</sequence>